<keyword evidence="6" id="KW-1185">Reference proteome</keyword>
<dbReference type="InterPro" id="IPR023631">
    <property type="entry name" value="Amidase_dom"/>
</dbReference>
<dbReference type="SUPFAM" id="SSF75304">
    <property type="entry name" value="Amidase signature (AS) enzymes"/>
    <property type="match status" value="1"/>
</dbReference>
<dbReference type="Pfam" id="PF01425">
    <property type="entry name" value="Amidase"/>
    <property type="match status" value="2"/>
</dbReference>
<reference evidence="5 6" key="1">
    <citation type="submission" date="2020-12" db="EMBL/GenBank/DDBJ databases">
        <title>Draft genome sequence of the commensal strain Corynebacterium tuberculostearicum MFP09/CIP 102622 isolated from human skin.</title>
        <authorList>
            <person name="Boukerb A.M."/>
            <person name="Janvier X."/>
            <person name="Feuilloley M.G.J."/>
            <person name="Groboillot A."/>
        </authorList>
    </citation>
    <scope>NUCLEOTIDE SEQUENCE [LARGE SCALE GENOMIC DNA]</scope>
    <source>
        <strain evidence="5 6">CIP 102622</strain>
    </source>
</reference>
<dbReference type="GO" id="GO:0004040">
    <property type="term" value="F:amidase activity"/>
    <property type="evidence" value="ECO:0007669"/>
    <property type="project" value="UniProtKB-EC"/>
</dbReference>
<dbReference type="PANTHER" id="PTHR11895:SF7">
    <property type="entry name" value="GLUTAMYL-TRNA(GLN) AMIDOTRANSFERASE SUBUNIT A, MITOCHONDRIAL"/>
    <property type="match status" value="1"/>
</dbReference>
<name>A0A8I1HZ63_9CORY</name>
<dbReference type="InterPro" id="IPR020556">
    <property type="entry name" value="Amidase_CS"/>
</dbReference>
<dbReference type="PANTHER" id="PTHR11895">
    <property type="entry name" value="TRANSAMIDASE"/>
    <property type="match status" value="1"/>
</dbReference>
<evidence type="ECO:0000313" key="6">
    <source>
        <dbReference type="Proteomes" id="UP000603369"/>
    </source>
</evidence>
<dbReference type="InterPro" id="IPR036928">
    <property type="entry name" value="AS_sf"/>
</dbReference>
<evidence type="ECO:0000259" key="4">
    <source>
        <dbReference type="Pfam" id="PF01425"/>
    </source>
</evidence>
<gene>
    <name evidence="5" type="ORF">JDP02_04695</name>
</gene>
<evidence type="ECO:0000313" key="5">
    <source>
        <dbReference type="EMBL" id="MBK3427816.1"/>
    </source>
</evidence>
<dbReference type="EC" id="3.5.1.4" evidence="3"/>
<dbReference type="AlphaFoldDB" id="A0A8I1HZ63"/>
<evidence type="ECO:0000256" key="1">
    <source>
        <dbReference type="ARBA" id="ARBA00001311"/>
    </source>
</evidence>
<evidence type="ECO:0000256" key="2">
    <source>
        <dbReference type="ARBA" id="ARBA00009199"/>
    </source>
</evidence>
<dbReference type="PROSITE" id="PS00571">
    <property type="entry name" value="AMIDASES"/>
    <property type="match status" value="1"/>
</dbReference>
<organism evidence="5 6">
    <name type="scientific">Corynebacterium tuberculostearicum</name>
    <dbReference type="NCBI Taxonomy" id="38304"/>
    <lineage>
        <taxon>Bacteria</taxon>
        <taxon>Bacillati</taxon>
        <taxon>Actinomycetota</taxon>
        <taxon>Actinomycetes</taxon>
        <taxon>Mycobacteriales</taxon>
        <taxon>Corynebacteriaceae</taxon>
        <taxon>Corynebacterium</taxon>
    </lineage>
</organism>
<proteinExistence type="inferred from homology"/>
<comment type="similarity">
    <text evidence="2">Belongs to the amidase family.</text>
</comment>
<evidence type="ECO:0000256" key="3">
    <source>
        <dbReference type="ARBA" id="ARBA00012922"/>
    </source>
</evidence>
<dbReference type="RefSeq" id="WP_005327037.1">
    <property type="nucleotide sequence ID" value="NZ_CP175764.1"/>
</dbReference>
<accession>A0A8I1HZ63</accession>
<dbReference type="EMBL" id="JAEHFL010000005">
    <property type="protein sequence ID" value="MBK3427816.1"/>
    <property type="molecule type" value="Genomic_DNA"/>
</dbReference>
<comment type="caution">
    <text evidence="5">The sequence shown here is derived from an EMBL/GenBank/DDBJ whole genome shotgun (WGS) entry which is preliminary data.</text>
</comment>
<comment type="catalytic activity">
    <reaction evidence="1">
        <text>a monocarboxylic acid amide + H2O = a monocarboxylate + NH4(+)</text>
        <dbReference type="Rhea" id="RHEA:12020"/>
        <dbReference type="ChEBI" id="CHEBI:15377"/>
        <dbReference type="ChEBI" id="CHEBI:28938"/>
        <dbReference type="ChEBI" id="CHEBI:35757"/>
        <dbReference type="ChEBI" id="CHEBI:83628"/>
        <dbReference type="EC" id="3.5.1.4"/>
    </reaction>
</comment>
<protein>
    <recommendedName>
        <fullName evidence="3">amidase</fullName>
        <ecNumber evidence="3">3.5.1.4</ecNumber>
    </recommendedName>
</protein>
<feature type="domain" description="Amidase" evidence="4">
    <location>
        <begin position="191"/>
        <end position="370"/>
    </location>
</feature>
<dbReference type="Gene3D" id="3.90.1300.10">
    <property type="entry name" value="Amidase signature (AS) domain"/>
    <property type="match status" value="1"/>
</dbReference>
<sequence>MDFSVEQLRADLHGLAPEEHGFTYLDVDREPSGRGRLTGWVLSAKDLCDVRGMPTTLGNVDRTYYPERSDAFIEALEKQGARIIGKSSTPELGLRVDTEPVGLPHPYNPLYPGCTPGGSSGGAAVQVARGLLRAAHASDGGGSIRVPAAACGVVGFKPAGDELGVQGFITRTVADNAFLHGHRMITPRARIGLLVEPLFCDANVDAHHLRAAREAAQRLQAAGFTVVPISPYPQARATFAHFRTTFTSRLAGLNPAAGYAEWIAQQGRRVSAAELAAARAHVRRLPDLLAQEWGVDAILTPMLTTDPPRIGSFLSLPHAENFAAQTRWSPWGSLFNMARLPAISVPWAVPNHPPVGVHLGGITLSDAALLGLAHILHP</sequence>
<feature type="domain" description="Amidase" evidence="4">
    <location>
        <begin position="31"/>
        <end position="169"/>
    </location>
</feature>
<dbReference type="InterPro" id="IPR000120">
    <property type="entry name" value="Amidase"/>
</dbReference>
<dbReference type="Proteomes" id="UP000603369">
    <property type="component" value="Unassembled WGS sequence"/>
</dbReference>